<keyword evidence="1 3" id="KW-0238">DNA-binding</keyword>
<comment type="function">
    <text evidence="3">With LigD forms a non-homologous end joining (NHEJ) DNA repair enzyme, which repairs dsDNA breaks with reduced fidelity. Binds linear dsDNA with 5'- and 3'- overhangs but not closed circular dsDNA nor ssDNA. Recruits and stimulates the ligase activity of LigD.</text>
</comment>
<dbReference type="KEGG" id="ahm:TL08_22875"/>
<keyword evidence="3" id="KW-0234">DNA repair</keyword>
<evidence type="ECO:0000313" key="7">
    <source>
        <dbReference type="Proteomes" id="UP000095210"/>
    </source>
</evidence>
<sequence>MWRGAISFGLVNVTVRLYAATEDHDYHFFQLHRKDHGRIRYKRVCSACGEEVAYEEIAKGYEMDDGRLVVLEPEDFAKLPITTERAIEVLEFVPIESVDPIYFQRSYLLEPENQSVRPYVLLREALERVGRLAVVKITLRQRETLAMLRARDDVIVLHTMLWPDEIRPAKFEFLGQEVPVRPQELEMATSLIQNMTGEFEPEEFVDDYQRLLGQLIEAKASGAEIPEGPPEAPSGGDVIDLMDALERSVAQARGRGEAADSAESAEKKPASRRRAGQGGETTRQGARGGAGTRAKAGSSRSKSANPAASTGGRSGKTADTGSAKGAGSGAAKGASGADKQTKGAKGQPTTRRKTTGRKRSA</sequence>
<evidence type="ECO:0000259" key="5">
    <source>
        <dbReference type="SMART" id="SM00559"/>
    </source>
</evidence>
<name>A0AAC9N0G6_9PSEU</name>
<feature type="domain" description="Ku" evidence="5">
    <location>
        <begin position="49"/>
        <end position="177"/>
    </location>
</feature>
<dbReference type="HAMAP" id="MF_01875">
    <property type="entry name" value="Prokaryotic_Ku"/>
    <property type="match status" value="1"/>
</dbReference>
<dbReference type="EMBL" id="CP014859">
    <property type="protein sequence ID" value="AOS65355.1"/>
    <property type="molecule type" value="Genomic_DNA"/>
</dbReference>
<dbReference type="Proteomes" id="UP000095210">
    <property type="component" value="Chromosome"/>
</dbReference>
<feature type="compositionally biased region" description="Basic and acidic residues" evidence="4">
    <location>
        <begin position="254"/>
        <end position="269"/>
    </location>
</feature>
<keyword evidence="7" id="KW-1185">Reference proteome</keyword>
<dbReference type="InterPro" id="IPR009187">
    <property type="entry name" value="Prok_Ku"/>
</dbReference>
<dbReference type="GO" id="GO:0006303">
    <property type="term" value="P:double-strand break repair via nonhomologous end joining"/>
    <property type="evidence" value="ECO:0007669"/>
    <property type="project" value="UniProtKB-UniRule"/>
</dbReference>
<reference evidence="7" key="1">
    <citation type="submission" date="2016-03" db="EMBL/GenBank/DDBJ databases">
        <title>Complete genome sequence of the type strain Actinoalloteichus hymeniacidonis DSM 45092.</title>
        <authorList>
            <person name="Schaffert L."/>
            <person name="Albersmeier A."/>
            <person name="Winkler A."/>
            <person name="Kalinowski J."/>
            <person name="Zotchev S."/>
            <person name="Ruckert C."/>
        </authorList>
    </citation>
    <scope>NUCLEOTIDE SEQUENCE [LARGE SCALE GENOMIC DNA]</scope>
    <source>
        <strain evidence="7">HPA177(T) (DSM 45092(T))</strain>
    </source>
</reference>
<accession>A0AAC9N0G6</accession>
<evidence type="ECO:0000256" key="2">
    <source>
        <dbReference type="ARBA" id="ARBA00023172"/>
    </source>
</evidence>
<proteinExistence type="inferred from homology"/>
<keyword evidence="2 3" id="KW-0233">DNA recombination</keyword>
<dbReference type="InterPro" id="IPR006164">
    <property type="entry name" value="DNA_bd_Ku70/Ku80"/>
</dbReference>
<dbReference type="InterPro" id="IPR016194">
    <property type="entry name" value="SPOC-like_C_dom_sf"/>
</dbReference>
<evidence type="ECO:0000256" key="1">
    <source>
        <dbReference type="ARBA" id="ARBA00023125"/>
    </source>
</evidence>
<feature type="compositionally biased region" description="Basic residues" evidence="4">
    <location>
        <begin position="350"/>
        <end position="361"/>
    </location>
</feature>
<dbReference type="PANTHER" id="PTHR41251:SF1">
    <property type="entry name" value="NON-HOMOLOGOUS END JOINING PROTEIN KU"/>
    <property type="match status" value="1"/>
</dbReference>
<evidence type="ECO:0000256" key="3">
    <source>
        <dbReference type="HAMAP-Rule" id="MF_01875"/>
    </source>
</evidence>
<dbReference type="FunFam" id="2.40.290.10:FF:000004">
    <property type="entry name" value="Non-homologous end joining protein Ku"/>
    <property type="match status" value="1"/>
</dbReference>
<protein>
    <recommendedName>
        <fullName evidence="3">Non-homologous end joining protein Ku</fullName>
    </recommendedName>
</protein>
<feature type="compositionally biased region" description="Low complexity" evidence="4">
    <location>
        <begin position="292"/>
        <end position="304"/>
    </location>
</feature>
<dbReference type="AlphaFoldDB" id="A0AAC9N0G6"/>
<dbReference type="PANTHER" id="PTHR41251">
    <property type="entry name" value="NON-HOMOLOGOUS END JOINING PROTEIN KU"/>
    <property type="match status" value="1"/>
</dbReference>
<dbReference type="SMART" id="SM00559">
    <property type="entry name" value="Ku78"/>
    <property type="match status" value="1"/>
</dbReference>
<dbReference type="GO" id="GO:0006310">
    <property type="term" value="P:DNA recombination"/>
    <property type="evidence" value="ECO:0007669"/>
    <property type="project" value="UniProtKB-KW"/>
</dbReference>
<dbReference type="CDD" id="cd00789">
    <property type="entry name" value="KU_like"/>
    <property type="match status" value="1"/>
</dbReference>
<comment type="similarity">
    <text evidence="3">Belongs to the prokaryotic Ku family.</text>
</comment>
<feature type="region of interest" description="Disordered" evidence="4">
    <location>
        <begin position="250"/>
        <end position="361"/>
    </location>
</feature>
<dbReference type="GO" id="GO:0003690">
    <property type="term" value="F:double-stranded DNA binding"/>
    <property type="evidence" value="ECO:0007669"/>
    <property type="project" value="UniProtKB-UniRule"/>
</dbReference>
<gene>
    <name evidence="3" type="primary">ku</name>
    <name evidence="6" type="ORF">TL08_22875</name>
</gene>
<evidence type="ECO:0000256" key="4">
    <source>
        <dbReference type="SAM" id="MobiDB-lite"/>
    </source>
</evidence>
<dbReference type="Pfam" id="PF02735">
    <property type="entry name" value="Ku"/>
    <property type="match status" value="1"/>
</dbReference>
<evidence type="ECO:0000313" key="6">
    <source>
        <dbReference type="EMBL" id="AOS65355.1"/>
    </source>
</evidence>
<dbReference type="NCBIfam" id="TIGR02772">
    <property type="entry name" value="Ku_bact"/>
    <property type="match status" value="1"/>
</dbReference>
<dbReference type="Gene3D" id="2.40.290.10">
    <property type="match status" value="1"/>
</dbReference>
<keyword evidence="3" id="KW-0227">DNA damage</keyword>
<organism evidence="6 7">
    <name type="scientific">Actinoalloteichus hymeniacidonis</name>
    <dbReference type="NCBI Taxonomy" id="340345"/>
    <lineage>
        <taxon>Bacteria</taxon>
        <taxon>Bacillati</taxon>
        <taxon>Actinomycetota</taxon>
        <taxon>Actinomycetes</taxon>
        <taxon>Pseudonocardiales</taxon>
        <taxon>Pseudonocardiaceae</taxon>
        <taxon>Actinoalloteichus</taxon>
    </lineage>
</organism>
<comment type="subunit">
    <text evidence="3">Homodimer. Interacts with LigD.</text>
</comment>
<dbReference type="SUPFAM" id="SSF100939">
    <property type="entry name" value="SPOC domain-like"/>
    <property type="match status" value="1"/>
</dbReference>